<feature type="domain" description="RsdA/BaiN/AoA(So)-like insert" evidence="5">
    <location>
        <begin position="218"/>
        <end position="371"/>
    </location>
</feature>
<accession>F2JP09</accession>
<keyword evidence="2" id="KW-0285">Flavoprotein</keyword>
<evidence type="ECO:0000256" key="2">
    <source>
        <dbReference type="ARBA" id="ARBA00022630"/>
    </source>
</evidence>
<keyword evidence="3" id="KW-0274">FAD</keyword>
<dbReference type="HOGENOM" id="CLU_025174_3_1_9"/>
<dbReference type="Gene3D" id="2.40.30.10">
    <property type="entry name" value="Translation factors"/>
    <property type="match status" value="1"/>
</dbReference>
<protein>
    <submittedName>
        <fullName evidence="6">HI0933 family protein</fullName>
    </submittedName>
</protein>
<proteinExistence type="predicted"/>
<evidence type="ECO:0000259" key="4">
    <source>
        <dbReference type="Pfam" id="PF03486"/>
    </source>
</evidence>
<dbReference type="Pfam" id="PF22780">
    <property type="entry name" value="HI0933_like_1st"/>
    <property type="match status" value="1"/>
</dbReference>
<dbReference type="PRINTS" id="PR00411">
    <property type="entry name" value="PNDRDTASEI"/>
</dbReference>
<feature type="domain" description="RsdA/BaiN/AoA(So)-like Rossmann fold-like" evidence="4">
    <location>
        <begin position="23"/>
        <end position="424"/>
    </location>
</feature>
<evidence type="ECO:0000256" key="3">
    <source>
        <dbReference type="ARBA" id="ARBA00022827"/>
    </source>
</evidence>
<name>F2JP09_CELLD</name>
<dbReference type="SUPFAM" id="SSF51905">
    <property type="entry name" value="FAD/NAD(P)-binding domain"/>
    <property type="match status" value="1"/>
</dbReference>
<keyword evidence="7" id="KW-1185">Reference proteome</keyword>
<dbReference type="NCBIfam" id="TIGR00275">
    <property type="entry name" value="aminoacetone oxidase family FAD-binding enzyme"/>
    <property type="match status" value="1"/>
</dbReference>
<comment type="cofactor">
    <cofactor evidence="1">
        <name>FAD</name>
        <dbReference type="ChEBI" id="CHEBI:57692"/>
    </cofactor>
</comment>
<dbReference type="KEGG" id="cle:Clole_1903"/>
<dbReference type="PANTHER" id="PTHR42887">
    <property type="entry name" value="OS12G0638800 PROTEIN"/>
    <property type="match status" value="1"/>
</dbReference>
<dbReference type="EMBL" id="CP002582">
    <property type="protein sequence ID" value="ADZ83623.1"/>
    <property type="molecule type" value="Genomic_DNA"/>
</dbReference>
<organism evidence="6 7">
    <name type="scientific">Cellulosilyticum lentocellum (strain ATCC 49066 / DSM 5427 / NCIMB 11756 / RHM5)</name>
    <name type="common">Clostridium lentocellum</name>
    <dbReference type="NCBI Taxonomy" id="642492"/>
    <lineage>
        <taxon>Bacteria</taxon>
        <taxon>Bacillati</taxon>
        <taxon>Bacillota</taxon>
        <taxon>Clostridia</taxon>
        <taxon>Lachnospirales</taxon>
        <taxon>Cellulosilyticaceae</taxon>
        <taxon>Cellulosilyticum</taxon>
    </lineage>
</organism>
<dbReference type="AlphaFoldDB" id="F2JP09"/>
<dbReference type="SUPFAM" id="SSF160996">
    <property type="entry name" value="HI0933 insert domain-like"/>
    <property type="match status" value="1"/>
</dbReference>
<evidence type="ECO:0000259" key="5">
    <source>
        <dbReference type="Pfam" id="PF22780"/>
    </source>
</evidence>
<dbReference type="InterPro" id="IPR004792">
    <property type="entry name" value="BaiN-like"/>
</dbReference>
<evidence type="ECO:0000313" key="6">
    <source>
        <dbReference type="EMBL" id="ADZ83623.1"/>
    </source>
</evidence>
<dbReference type="InterPro" id="IPR023166">
    <property type="entry name" value="BaiN-like_dom_sf"/>
</dbReference>
<dbReference type="Proteomes" id="UP000008467">
    <property type="component" value="Chromosome"/>
</dbReference>
<dbReference type="PANTHER" id="PTHR42887:SF2">
    <property type="entry name" value="OS12G0638800 PROTEIN"/>
    <property type="match status" value="1"/>
</dbReference>
<dbReference type="Gene3D" id="3.50.50.60">
    <property type="entry name" value="FAD/NAD(P)-binding domain"/>
    <property type="match status" value="1"/>
</dbReference>
<dbReference type="STRING" id="642492.Clole_1903"/>
<dbReference type="InterPro" id="IPR055178">
    <property type="entry name" value="RsdA/BaiN/AoA(So)-like_dom"/>
</dbReference>
<dbReference type="Pfam" id="PF03486">
    <property type="entry name" value="HI0933_like"/>
    <property type="match status" value="1"/>
</dbReference>
<dbReference type="PRINTS" id="PR00368">
    <property type="entry name" value="FADPNR"/>
</dbReference>
<evidence type="ECO:0000313" key="7">
    <source>
        <dbReference type="Proteomes" id="UP000008467"/>
    </source>
</evidence>
<gene>
    <name evidence="6" type="ordered locus">Clole_1903</name>
</gene>
<dbReference type="InterPro" id="IPR057661">
    <property type="entry name" value="RsdA/BaiN/AoA(So)_Rossmann"/>
</dbReference>
<evidence type="ECO:0000256" key="1">
    <source>
        <dbReference type="ARBA" id="ARBA00001974"/>
    </source>
</evidence>
<dbReference type="eggNOG" id="COG2081">
    <property type="taxonomic scope" value="Bacteria"/>
</dbReference>
<dbReference type="InterPro" id="IPR036188">
    <property type="entry name" value="FAD/NAD-bd_sf"/>
</dbReference>
<reference evidence="6 7" key="1">
    <citation type="journal article" date="2011" name="J. Bacteriol.">
        <title>Complete genome sequence of the cellulose-degrading bacterium Cellulosilyticum lentocellum.</title>
        <authorList>
            <consortium name="US DOE Joint Genome Institute"/>
            <person name="Miller D.A."/>
            <person name="Suen G."/>
            <person name="Bruce D."/>
            <person name="Copeland A."/>
            <person name="Cheng J.F."/>
            <person name="Detter C."/>
            <person name="Goodwin L.A."/>
            <person name="Han C.S."/>
            <person name="Hauser L.J."/>
            <person name="Land M.L."/>
            <person name="Lapidus A."/>
            <person name="Lucas S."/>
            <person name="Meincke L."/>
            <person name="Pitluck S."/>
            <person name="Tapia R."/>
            <person name="Teshima H."/>
            <person name="Woyke T."/>
            <person name="Fox B.G."/>
            <person name="Angert E.R."/>
            <person name="Currie C.R."/>
        </authorList>
    </citation>
    <scope>NUCLEOTIDE SEQUENCE [LARGE SCALE GENOMIC DNA]</scope>
    <source>
        <strain evidence="7">ATCC 49066 / DSM 5427 / NCIMB 11756 / RHM5</strain>
    </source>
</reference>
<dbReference type="Gene3D" id="1.10.8.260">
    <property type="entry name" value="HI0933 insert domain-like"/>
    <property type="match status" value="1"/>
</dbReference>
<sequence>MLVNKAAYGQSYSPYEGGYSVKEVVIIGGGASGLVAAIVAARRGAKVCLLERLSRVGKKILVTGNGRCNITNTQLKANCYHTSSEVYPIMGPIERFGYEETKTFFEELGIAFLVEGQKVYPCSEQATSVLDVLRMEAERLQVEILTDVKVTDLFYKKDGWQIVGEQGQTYASKKVIVATGGMANASLGCDGTGYNLLKRLGHQITPTFPILVHMLSSSPYCKMMMGTKVKADVKIEVEGKVMREDYGEVLFTEDGLSGPPIFQLSRIASRAKLEKQSAKVVIDLFKDISYDEMVSLLYERIARHPERSIEELFIGLLHKRIIVPVLKAATIVQIGRPCENLEYDEIARIATTLKGFTFPVEGTRGYKYAQVTAGGVKIDEVDLSTMGSLKAKDLYITGEVLDVDGDCGGYNLQWAWSTGFIAGESVSRNGVKA</sequence>